<name>A0A926N888_9BACI</name>
<dbReference type="EMBL" id="JACXAI010000002">
    <property type="protein sequence ID" value="MBD1379237.1"/>
    <property type="molecule type" value="Genomic_DNA"/>
</dbReference>
<protein>
    <submittedName>
        <fullName evidence="2">Uncharacterized protein</fullName>
    </submittedName>
</protein>
<reference evidence="2" key="1">
    <citation type="submission" date="2020-09" db="EMBL/GenBank/DDBJ databases">
        <title>A novel bacterium of genus Bacillus, isolated from South China Sea.</title>
        <authorList>
            <person name="Huang H."/>
            <person name="Mo K."/>
            <person name="Hu Y."/>
        </authorList>
    </citation>
    <scope>NUCLEOTIDE SEQUENCE</scope>
    <source>
        <strain evidence="2">IB182487</strain>
    </source>
</reference>
<keyword evidence="1" id="KW-0175">Coiled coil</keyword>
<dbReference type="RefSeq" id="WP_191155659.1">
    <property type="nucleotide sequence ID" value="NZ_JACXAI010000002.1"/>
</dbReference>
<accession>A0A926N888</accession>
<dbReference type="Proteomes" id="UP000626844">
    <property type="component" value="Unassembled WGS sequence"/>
</dbReference>
<evidence type="ECO:0000256" key="1">
    <source>
        <dbReference type="SAM" id="Coils"/>
    </source>
</evidence>
<dbReference type="AlphaFoldDB" id="A0A926N888"/>
<evidence type="ECO:0000313" key="3">
    <source>
        <dbReference type="Proteomes" id="UP000626844"/>
    </source>
</evidence>
<gene>
    <name evidence="2" type="ORF">IC621_03240</name>
</gene>
<keyword evidence="3" id="KW-1185">Reference proteome</keyword>
<sequence length="223" mass="26010">MDFNDSVEAIDFDELISQSLMIKDNLLIQMEECRVEFKNSSKEFIISFFNQNAVKIITDNIELSNNVGSEGLQLLKNDITNLINNIDPVIENKFNVSALWWHLEENDYSYFAETSLPYHLDKEFRYIFGMLGEIMSSQGYIVTKPTTMPIGYNTEDDIVWAELEDGLLWVPIYLGEIQYNKELLSIISKYNSLLEEAKSRITEIDRLHLEKEKEEIKNLWSSL</sequence>
<proteinExistence type="predicted"/>
<evidence type="ECO:0000313" key="2">
    <source>
        <dbReference type="EMBL" id="MBD1379237.1"/>
    </source>
</evidence>
<organism evidence="2 3">
    <name type="scientific">Metabacillus arenae</name>
    <dbReference type="NCBI Taxonomy" id="2771434"/>
    <lineage>
        <taxon>Bacteria</taxon>
        <taxon>Bacillati</taxon>
        <taxon>Bacillota</taxon>
        <taxon>Bacilli</taxon>
        <taxon>Bacillales</taxon>
        <taxon>Bacillaceae</taxon>
        <taxon>Metabacillus</taxon>
    </lineage>
</organism>
<feature type="coiled-coil region" evidence="1">
    <location>
        <begin position="180"/>
        <end position="214"/>
    </location>
</feature>
<comment type="caution">
    <text evidence="2">The sequence shown here is derived from an EMBL/GenBank/DDBJ whole genome shotgun (WGS) entry which is preliminary data.</text>
</comment>